<protein>
    <submittedName>
        <fullName evidence="1">Cof-type HAD-IIB family hydrolase</fullName>
    </submittedName>
</protein>
<accession>A0ABT4DCT0</accession>
<dbReference type="EMBL" id="JAPQFJ010000009">
    <property type="protein sequence ID" value="MCY6959016.1"/>
    <property type="molecule type" value="Genomic_DNA"/>
</dbReference>
<dbReference type="InterPro" id="IPR036412">
    <property type="entry name" value="HAD-like_sf"/>
</dbReference>
<dbReference type="SFLD" id="SFLDS00003">
    <property type="entry name" value="Haloacid_Dehalogenase"/>
    <property type="match status" value="1"/>
</dbReference>
<keyword evidence="2" id="KW-1185">Reference proteome</keyword>
<reference evidence="1" key="1">
    <citation type="submission" date="2022-12" db="EMBL/GenBank/DDBJ databases">
        <title>Clostridium sp. nov., isolated from industrial wastewater.</title>
        <authorList>
            <person name="Jiayan W."/>
        </authorList>
    </citation>
    <scope>NUCLEOTIDE SEQUENCE</scope>
    <source>
        <strain evidence="1">ZC22-4</strain>
    </source>
</reference>
<dbReference type="PANTHER" id="PTHR10000:SF8">
    <property type="entry name" value="HAD SUPERFAMILY HYDROLASE-LIKE, TYPE 3"/>
    <property type="match status" value="1"/>
</dbReference>
<dbReference type="GO" id="GO:0016787">
    <property type="term" value="F:hydrolase activity"/>
    <property type="evidence" value="ECO:0007669"/>
    <property type="project" value="UniProtKB-KW"/>
</dbReference>
<organism evidence="1 2">
    <name type="scientific">Clostridium brassicae</name>
    <dbReference type="NCBI Taxonomy" id="2999072"/>
    <lineage>
        <taxon>Bacteria</taxon>
        <taxon>Bacillati</taxon>
        <taxon>Bacillota</taxon>
        <taxon>Clostridia</taxon>
        <taxon>Eubacteriales</taxon>
        <taxon>Clostridiaceae</taxon>
        <taxon>Clostridium</taxon>
    </lineage>
</organism>
<dbReference type="Gene3D" id="3.30.1240.10">
    <property type="match status" value="1"/>
</dbReference>
<dbReference type="CDD" id="cd07516">
    <property type="entry name" value="HAD_Pase"/>
    <property type="match status" value="1"/>
</dbReference>
<dbReference type="SUPFAM" id="SSF56784">
    <property type="entry name" value="HAD-like"/>
    <property type="match status" value="1"/>
</dbReference>
<evidence type="ECO:0000313" key="2">
    <source>
        <dbReference type="Proteomes" id="UP001144612"/>
    </source>
</evidence>
<comment type="caution">
    <text evidence="1">The sequence shown here is derived from an EMBL/GenBank/DDBJ whole genome shotgun (WGS) entry which is preliminary data.</text>
</comment>
<dbReference type="Proteomes" id="UP001144612">
    <property type="component" value="Unassembled WGS sequence"/>
</dbReference>
<gene>
    <name evidence="1" type="ORF">OW729_10410</name>
</gene>
<dbReference type="NCBIfam" id="TIGR00099">
    <property type="entry name" value="Cof-subfamily"/>
    <property type="match status" value="1"/>
</dbReference>
<dbReference type="InterPro" id="IPR006379">
    <property type="entry name" value="HAD-SF_hydro_IIB"/>
</dbReference>
<dbReference type="NCBIfam" id="TIGR01484">
    <property type="entry name" value="HAD-SF-IIB"/>
    <property type="match status" value="1"/>
</dbReference>
<dbReference type="Pfam" id="PF08282">
    <property type="entry name" value="Hydrolase_3"/>
    <property type="match status" value="1"/>
</dbReference>
<dbReference type="PROSITE" id="PS01228">
    <property type="entry name" value="COF_1"/>
    <property type="match status" value="1"/>
</dbReference>
<dbReference type="Gene3D" id="3.40.50.1000">
    <property type="entry name" value="HAD superfamily/HAD-like"/>
    <property type="match status" value="1"/>
</dbReference>
<dbReference type="InterPro" id="IPR000150">
    <property type="entry name" value="Cof"/>
</dbReference>
<dbReference type="PROSITE" id="PS01229">
    <property type="entry name" value="COF_2"/>
    <property type="match status" value="1"/>
</dbReference>
<dbReference type="RefSeq" id="WP_268061438.1">
    <property type="nucleotide sequence ID" value="NZ_JAPQFJ010000009.1"/>
</dbReference>
<name>A0ABT4DCT0_9CLOT</name>
<dbReference type="SFLD" id="SFLDG01140">
    <property type="entry name" value="C2.B:_Phosphomannomutase_and_P"/>
    <property type="match status" value="1"/>
</dbReference>
<dbReference type="InterPro" id="IPR023214">
    <property type="entry name" value="HAD_sf"/>
</dbReference>
<sequence length="266" mass="29972">MYKLLAIDMDGTLLNSNGEISKENKNAIKKAIENGVKVVITSGRSLKGIDRFLEDMGLRAENEYIIANNGGTIYRTDNFECISYNGLKGSDLKDLYSLSLRTDMQIMAYTHKSCISPEKNELVKFEKECVGSDVKIVNYNLIKDNEEITKVLFYHDEEIRDEMMKEIPKRYFDKYNIIKTHPKLLEIMDKDCNKGYGVSILADHLGVKKEEIICIGDQANDIEMIANAGLGVAMGNAIDKLKSMAKYITADNDNNGVAEVIDKFIL</sequence>
<dbReference type="SFLD" id="SFLDG01144">
    <property type="entry name" value="C2.B.4:_PGP_Like"/>
    <property type="match status" value="1"/>
</dbReference>
<dbReference type="PANTHER" id="PTHR10000">
    <property type="entry name" value="PHOSPHOSERINE PHOSPHATASE"/>
    <property type="match status" value="1"/>
</dbReference>
<evidence type="ECO:0000313" key="1">
    <source>
        <dbReference type="EMBL" id="MCY6959016.1"/>
    </source>
</evidence>
<keyword evidence="1" id="KW-0378">Hydrolase</keyword>
<proteinExistence type="predicted"/>